<accession>A0AA38FFW5</accession>
<keyword evidence="3" id="KW-1185">Reference proteome</keyword>
<dbReference type="PROSITE" id="PS51910">
    <property type="entry name" value="GH18_2"/>
    <property type="match status" value="1"/>
</dbReference>
<gene>
    <name evidence="2" type="ORF">KI387_009093</name>
</gene>
<dbReference type="GO" id="GO:0005576">
    <property type="term" value="C:extracellular region"/>
    <property type="evidence" value="ECO:0007669"/>
    <property type="project" value="TreeGrafter"/>
</dbReference>
<dbReference type="PANTHER" id="PTHR11177:SF317">
    <property type="entry name" value="CHITINASE 12-RELATED"/>
    <property type="match status" value="1"/>
</dbReference>
<proteinExistence type="predicted"/>
<dbReference type="InterPro" id="IPR017853">
    <property type="entry name" value="GH"/>
</dbReference>
<feature type="domain" description="GH18" evidence="1">
    <location>
        <begin position="1"/>
        <end position="57"/>
    </location>
</feature>
<dbReference type="GO" id="GO:0008061">
    <property type="term" value="F:chitin binding"/>
    <property type="evidence" value="ECO:0007669"/>
    <property type="project" value="TreeGrafter"/>
</dbReference>
<dbReference type="PANTHER" id="PTHR11177">
    <property type="entry name" value="CHITINASE"/>
    <property type="match status" value="1"/>
</dbReference>
<dbReference type="InterPro" id="IPR001223">
    <property type="entry name" value="Glyco_hydro18_cat"/>
</dbReference>
<feature type="non-terminal residue" evidence="2">
    <location>
        <position position="57"/>
    </location>
</feature>
<dbReference type="GO" id="GO:0004568">
    <property type="term" value="F:chitinase activity"/>
    <property type="evidence" value="ECO:0007669"/>
    <property type="project" value="TreeGrafter"/>
</dbReference>
<sequence length="57" mass="6547">VFDRESVSAYFYAGNLWVGYDNQRSVAGKIGYAKRKGLVGYFFWELSQDSNWSLATQ</sequence>
<dbReference type="Gene3D" id="3.20.20.80">
    <property type="entry name" value="Glycosidases"/>
    <property type="match status" value="1"/>
</dbReference>
<dbReference type="InterPro" id="IPR050314">
    <property type="entry name" value="Glycosyl_Hydrlase_18"/>
</dbReference>
<dbReference type="InterPro" id="IPR029070">
    <property type="entry name" value="Chitinase_insertion_sf"/>
</dbReference>
<evidence type="ECO:0000259" key="1">
    <source>
        <dbReference type="PROSITE" id="PS51910"/>
    </source>
</evidence>
<dbReference type="Proteomes" id="UP000824469">
    <property type="component" value="Unassembled WGS sequence"/>
</dbReference>
<dbReference type="AlphaFoldDB" id="A0AA38FFW5"/>
<reference evidence="2 3" key="1">
    <citation type="journal article" date="2021" name="Nat. Plants">
        <title>The Taxus genome provides insights into paclitaxel biosynthesis.</title>
        <authorList>
            <person name="Xiong X."/>
            <person name="Gou J."/>
            <person name="Liao Q."/>
            <person name="Li Y."/>
            <person name="Zhou Q."/>
            <person name="Bi G."/>
            <person name="Li C."/>
            <person name="Du R."/>
            <person name="Wang X."/>
            <person name="Sun T."/>
            <person name="Guo L."/>
            <person name="Liang H."/>
            <person name="Lu P."/>
            <person name="Wu Y."/>
            <person name="Zhang Z."/>
            <person name="Ro D.K."/>
            <person name="Shang Y."/>
            <person name="Huang S."/>
            <person name="Yan J."/>
        </authorList>
    </citation>
    <scope>NUCLEOTIDE SEQUENCE [LARGE SCALE GENOMIC DNA]</scope>
    <source>
        <strain evidence="2">Ta-2019</strain>
    </source>
</reference>
<dbReference type="Gene3D" id="3.10.50.10">
    <property type="match status" value="1"/>
</dbReference>
<protein>
    <recommendedName>
        <fullName evidence="1">GH18 domain-containing protein</fullName>
    </recommendedName>
</protein>
<organism evidence="2 3">
    <name type="scientific">Taxus chinensis</name>
    <name type="common">Chinese yew</name>
    <name type="synonym">Taxus wallichiana var. chinensis</name>
    <dbReference type="NCBI Taxonomy" id="29808"/>
    <lineage>
        <taxon>Eukaryota</taxon>
        <taxon>Viridiplantae</taxon>
        <taxon>Streptophyta</taxon>
        <taxon>Embryophyta</taxon>
        <taxon>Tracheophyta</taxon>
        <taxon>Spermatophyta</taxon>
        <taxon>Pinopsida</taxon>
        <taxon>Pinidae</taxon>
        <taxon>Conifers II</taxon>
        <taxon>Cupressales</taxon>
        <taxon>Taxaceae</taxon>
        <taxon>Taxus</taxon>
    </lineage>
</organism>
<evidence type="ECO:0000313" key="2">
    <source>
        <dbReference type="EMBL" id="KAH9304689.1"/>
    </source>
</evidence>
<evidence type="ECO:0000313" key="3">
    <source>
        <dbReference type="Proteomes" id="UP000824469"/>
    </source>
</evidence>
<comment type="caution">
    <text evidence="2">The sequence shown here is derived from an EMBL/GenBank/DDBJ whole genome shotgun (WGS) entry which is preliminary data.</text>
</comment>
<dbReference type="GO" id="GO:0005975">
    <property type="term" value="P:carbohydrate metabolic process"/>
    <property type="evidence" value="ECO:0007669"/>
    <property type="project" value="InterPro"/>
</dbReference>
<dbReference type="GO" id="GO:0006032">
    <property type="term" value="P:chitin catabolic process"/>
    <property type="evidence" value="ECO:0007669"/>
    <property type="project" value="TreeGrafter"/>
</dbReference>
<dbReference type="OMA" id="WHIGADT"/>
<dbReference type="Pfam" id="PF00704">
    <property type="entry name" value="Glyco_hydro_18"/>
    <property type="match status" value="1"/>
</dbReference>
<dbReference type="EMBL" id="JAHRHJ020000008">
    <property type="protein sequence ID" value="KAH9304689.1"/>
    <property type="molecule type" value="Genomic_DNA"/>
</dbReference>
<feature type="non-terminal residue" evidence="2">
    <location>
        <position position="1"/>
    </location>
</feature>
<name>A0AA38FFW5_TAXCH</name>
<dbReference type="SUPFAM" id="SSF51445">
    <property type="entry name" value="(Trans)glycosidases"/>
    <property type="match status" value="1"/>
</dbReference>